<keyword evidence="1" id="KW-0812">Transmembrane</keyword>
<name>A0ABN8BM61_9LACO</name>
<evidence type="ECO:0000256" key="1">
    <source>
        <dbReference type="SAM" id="Phobius"/>
    </source>
</evidence>
<evidence type="ECO:0000313" key="3">
    <source>
        <dbReference type="Proteomes" id="UP000789719"/>
    </source>
</evidence>
<keyword evidence="1" id="KW-1133">Transmembrane helix</keyword>
<feature type="transmembrane region" description="Helical" evidence="1">
    <location>
        <begin position="7"/>
        <end position="25"/>
    </location>
</feature>
<proteinExistence type="predicted"/>
<dbReference type="Proteomes" id="UP000789719">
    <property type="component" value="Unassembled WGS sequence"/>
</dbReference>
<sequence length="154" mass="17673">MIFKKQYWYYLIIALIVVGIPYLVISKLNVNAKYQNYALVEQQIIAQSKHDVLSNGVKLITIKQTVQHGKYIARLVINTDYDVKMSSINWYVHGAHDEVNTVESILVNGEKTDTLTAGKNIIDIETKIDNHGLKKYYLVYVNNNHGKYTVNKLV</sequence>
<protein>
    <submittedName>
        <fullName evidence="2">Uncharacterized protein</fullName>
    </submittedName>
</protein>
<gene>
    <name evidence="2" type="ORF">WGH24286_00158</name>
</gene>
<organism evidence="2 3">
    <name type="scientific">Periweissella ghanensis</name>
    <dbReference type="NCBI Taxonomy" id="467997"/>
    <lineage>
        <taxon>Bacteria</taxon>
        <taxon>Bacillati</taxon>
        <taxon>Bacillota</taxon>
        <taxon>Bacilli</taxon>
        <taxon>Lactobacillales</taxon>
        <taxon>Lactobacillaceae</taxon>
        <taxon>Periweissella</taxon>
    </lineage>
</organism>
<dbReference type="EMBL" id="CAKKNT010000001">
    <property type="protein sequence ID" value="CAH0417746.1"/>
    <property type="molecule type" value="Genomic_DNA"/>
</dbReference>
<comment type="caution">
    <text evidence="2">The sequence shown here is derived from an EMBL/GenBank/DDBJ whole genome shotgun (WGS) entry which is preliminary data.</text>
</comment>
<dbReference type="RefSeq" id="WP_230097873.1">
    <property type="nucleotide sequence ID" value="NZ_CAKKNT010000001.1"/>
</dbReference>
<evidence type="ECO:0000313" key="2">
    <source>
        <dbReference type="EMBL" id="CAH0417746.1"/>
    </source>
</evidence>
<accession>A0ABN8BM61</accession>
<keyword evidence="1" id="KW-0472">Membrane</keyword>
<reference evidence="2 3" key="1">
    <citation type="submission" date="2021-11" db="EMBL/GenBank/DDBJ databases">
        <authorList>
            <person name="Depoorter E."/>
        </authorList>
    </citation>
    <scope>NUCLEOTIDE SEQUENCE [LARGE SCALE GENOMIC DNA]</scope>
    <source>
        <strain evidence="2 3">LMG 24286</strain>
    </source>
</reference>
<keyword evidence="3" id="KW-1185">Reference proteome</keyword>